<keyword evidence="3 7" id="KW-0812">Transmembrane</keyword>
<organism evidence="8 9">
    <name type="scientific">Aliidiomarina sanyensis</name>
    <dbReference type="NCBI Taxonomy" id="1249555"/>
    <lineage>
        <taxon>Bacteria</taxon>
        <taxon>Pseudomonadati</taxon>
        <taxon>Pseudomonadota</taxon>
        <taxon>Gammaproteobacteria</taxon>
        <taxon>Alteromonadales</taxon>
        <taxon>Idiomarinaceae</taxon>
        <taxon>Aliidiomarina</taxon>
    </lineage>
</organism>
<evidence type="ECO:0000256" key="6">
    <source>
        <dbReference type="SAM" id="MobiDB-lite"/>
    </source>
</evidence>
<feature type="region of interest" description="Disordered" evidence="6">
    <location>
        <begin position="78"/>
        <end position="103"/>
    </location>
</feature>
<evidence type="ECO:0000256" key="5">
    <source>
        <dbReference type="ARBA" id="ARBA00023136"/>
    </source>
</evidence>
<dbReference type="EMBL" id="PIPM01000007">
    <property type="protein sequence ID" value="RUO32724.1"/>
    <property type="molecule type" value="Genomic_DNA"/>
</dbReference>
<sequence>MCLMNYLLAVVLPPVAVWMAGARKQVWLSLALYLAALMLFRIATGGEVPGAYAAAPVMYVIAIIHAFVFTHRQYQQTSGQIHPHRGSATQSKAPEKNTKDSSE</sequence>
<evidence type="ECO:0000256" key="3">
    <source>
        <dbReference type="ARBA" id="ARBA00022692"/>
    </source>
</evidence>
<keyword evidence="4 7" id="KW-1133">Transmembrane helix</keyword>
<keyword evidence="5 7" id="KW-0472">Membrane</keyword>
<evidence type="ECO:0000313" key="9">
    <source>
        <dbReference type="Proteomes" id="UP000288405"/>
    </source>
</evidence>
<dbReference type="Pfam" id="PF01679">
    <property type="entry name" value="Pmp3"/>
    <property type="match status" value="1"/>
</dbReference>
<evidence type="ECO:0008006" key="10">
    <source>
        <dbReference type="Google" id="ProtNLM"/>
    </source>
</evidence>
<evidence type="ECO:0000256" key="2">
    <source>
        <dbReference type="ARBA" id="ARBA00009530"/>
    </source>
</evidence>
<dbReference type="GO" id="GO:0016020">
    <property type="term" value="C:membrane"/>
    <property type="evidence" value="ECO:0007669"/>
    <property type="project" value="UniProtKB-SubCell"/>
</dbReference>
<evidence type="ECO:0000256" key="1">
    <source>
        <dbReference type="ARBA" id="ARBA00004370"/>
    </source>
</evidence>
<evidence type="ECO:0000313" key="8">
    <source>
        <dbReference type="EMBL" id="RUO32724.1"/>
    </source>
</evidence>
<evidence type="ECO:0000256" key="7">
    <source>
        <dbReference type="SAM" id="Phobius"/>
    </source>
</evidence>
<accession>A0A432WG23</accession>
<comment type="similarity">
    <text evidence="2">Belongs to the UPF0057 (PMP3) family.</text>
</comment>
<name>A0A432WG23_9GAMM</name>
<feature type="compositionally biased region" description="Basic and acidic residues" evidence="6">
    <location>
        <begin position="93"/>
        <end position="103"/>
    </location>
</feature>
<dbReference type="AlphaFoldDB" id="A0A432WG23"/>
<keyword evidence="9" id="KW-1185">Reference proteome</keyword>
<gene>
    <name evidence="8" type="ORF">CWE11_08085</name>
</gene>
<evidence type="ECO:0000256" key="4">
    <source>
        <dbReference type="ARBA" id="ARBA00022989"/>
    </source>
</evidence>
<reference evidence="8 9" key="1">
    <citation type="journal article" date="2011" name="Front. Microbiol.">
        <title>Genomic signatures of strain selection and enhancement in Bacillus atrophaeus var. globigii, a historical biowarfare simulant.</title>
        <authorList>
            <person name="Gibbons H.S."/>
            <person name="Broomall S.M."/>
            <person name="McNew L.A."/>
            <person name="Daligault H."/>
            <person name="Chapman C."/>
            <person name="Bruce D."/>
            <person name="Karavis M."/>
            <person name="Krepps M."/>
            <person name="McGregor P.A."/>
            <person name="Hong C."/>
            <person name="Park K.H."/>
            <person name="Akmal A."/>
            <person name="Feldman A."/>
            <person name="Lin J.S."/>
            <person name="Chang W.E."/>
            <person name="Higgs B.W."/>
            <person name="Demirev P."/>
            <person name="Lindquist J."/>
            <person name="Liem A."/>
            <person name="Fochler E."/>
            <person name="Read T.D."/>
            <person name="Tapia R."/>
            <person name="Johnson S."/>
            <person name="Bishop-Lilly K.A."/>
            <person name="Detter C."/>
            <person name="Han C."/>
            <person name="Sozhamannan S."/>
            <person name="Rosenzweig C.N."/>
            <person name="Skowronski E.W."/>
        </authorList>
    </citation>
    <scope>NUCLEOTIDE SEQUENCE [LARGE SCALE GENOMIC DNA]</scope>
    <source>
        <strain evidence="8 9">GYP-17</strain>
    </source>
</reference>
<proteinExistence type="inferred from homology"/>
<feature type="transmembrane region" description="Helical" evidence="7">
    <location>
        <begin position="50"/>
        <end position="69"/>
    </location>
</feature>
<comment type="subcellular location">
    <subcellularLocation>
        <location evidence="1">Membrane</location>
    </subcellularLocation>
</comment>
<dbReference type="InterPro" id="IPR000612">
    <property type="entry name" value="PMP3"/>
</dbReference>
<dbReference type="Proteomes" id="UP000288405">
    <property type="component" value="Unassembled WGS sequence"/>
</dbReference>
<feature type="transmembrane region" description="Helical" evidence="7">
    <location>
        <begin position="26"/>
        <end position="44"/>
    </location>
</feature>
<comment type="caution">
    <text evidence="8">The sequence shown here is derived from an EMBL/GenBank/DDBJ whole genome shotgun (WGS) entry which is preliminary data.</text>
</comment>
<protein>
    <recommendedName>
        <fullName evidence="10">YqaE/Pmp3 family membrane protein</fullName>
    </recommendedName>
</protein>